<dbReference type="RefSeq" id="WP_151135695.1">
    <property type="nucleotide sequence ID" value="NZ_VZUS01000001.1"/>
</dbReference>
<dbReference type="InterPro" id="IPR012347">
    <property type="entry name" value="Ferritin-like"/>
</dbReference>
<sequence length="367" mass="41289">MGIETRADLKEHLQWAVQVELSTIPTYLYAMYSIDDRGAEPYRLIRSVVVEEMLHMALAANLMVAVGGKPRFYAEDVIPSYPMDLPHHDPPIRMNLERCSPDFIERVCMPIEHPRAVDAVPEDDNYETIGQFYLAVEAAIEQLDDDEGGLFDDPQVERQLLHPGYYAPVEFDEEDSGGLHPIDGIESACRAIETVIHQGEGLRDEHWADPSHHEMTHYYKFKSIADGTYRLGAVRPVAENPTTADFDPALRPVSDLFNAAYSYSFVLMDELYATTDRDTKDALVRDLYTVMSGILSPLARYLTSHPVSEGAELNAGPTFEFYQFEASSTPWEQIRALTTTVARDVGELVHLNGMVESLQTTPRLSSE</sequence>
<dbReference type="Pfam" id="PF12902">
    <property type="entry name" value="Ferritin-like"/>
    <property type="match status" value="1"/>
</dbReference>
<reference evidence="2" key="1">
    <citation type="submission" date="2019-09" db="EMBL/GenBank/DDBJ databases">
        <title>Genomic analysis of Haloferax sp. CBA1149.</title>
        <authorList>
            <person name="Roh S.W."/>
        </authorList>
    </citation>
    <scope>NUCLEOTIDE SEQUENCE</scope>
    <source>
        <strain evidence="2">CBA1149</strain>
    </source>
</reference>
<dbReference type="EMBL" id="VZUS01000001">
    <property type="protein sequence ID" value="KAB1187242.1"/>
    <property type="molecule type" value="Genomic_DNA"/>
</dbReference>
<dbReference type="Gene3D" id="1.20.1260.10">
    <property type="match status" value="1"/>
</dbReference>
<protein>
    <recommendedName>
        <fullName evidence="1">Iminophenyl-pyruvate dimer synthase domain-containing protein</fullName>
    </recommendedName>
</protein>
<dbReference type="PANTHER" id="PTHR34400:SF4">
    <property type="entry name" value="MEMBRANE PROTEIN"/>
    <property type="match status" value="1"/>
</dbReference>
<accession>A0A643JXL2</accession>
<evidence type="ECO:0000313" key="2">
    <source>
        <dbReference type="EMBL" id="KAB1187242.1"/>
    </source>
</evidence>
<dbReference type="AlphaFoldDB" id="A0A643JXL2"/>
<comment type="caution">
    <text evidence="2">The sequence shown here is derived from an EMBL/GenBank/DDBJ whole genome shotgun (WGS) entry which is preliminary data.</text>
</comment>
<dbReference type="SUPFAM" id="SSF47240">
    <property type="entry name" value="Ferritin-like"/>
    <property type="match status" value="1"/>
</dbReference>
<proteinExistence type="predicted"/>
<dbReference type="InterPro" id="IPR009078">
    <property type="entry name" value="Ferritin-like_SF"/>
</dbReference>
<feature type="domain" description="Iminophenyl-pyruvate dimer synthase" evidence="1">
    <location>
        <begin position="13"/>
        <end position="225"/>
    </location>
</feature>
<gene>
    <name evidence="2" type="ORF">Hfx1149_04045</name>
</gene>
<organism evidence="2">
    <name type="scientific">Haloferax sp. CBA1149</name>
    <dbReference type="NCBI Taxonomy" id="2650753"/>
    <lineage>
        <taxon>Archaea</taxon>
        <taxon>Methanobacteriati</taxon>
        <taxon>Methanobacteriota</taxon>
        <taxon>Stenosarchaea group</taxon>
        <taxon>Halobacteria</taxon>
        <taxon>Halobacteriales</taxon>
        <taxon>Haloferacaceae</taxon>
        <taxon>Haloferax</taxon>
    </lineage>
</organism>
<dbReference type="InterPro" id="IPR026820">
    <property type="entry name" value="VioB/RebD_dom"/>
</dbReference>
<dbReference type="PANTHER" id="PTHR34400">
    <property type="match status" value="1"/>
</dbReference>
<evidence type="ECO:0000259" key="1">
    <source>
        <dbReference type="Pfam" id="PF12902"/>
    </source>
</evidence>
<name>A0A643JXL2_9EURY</name>